<protein>
    <submittedName>
        <fullName evidence="2">CAZy families GT4 protein</fullName>
    </submittedName>
</protein>
<evidence type="ECO:0000256" key="1">
    <source>
        <dbReference type="SAM" id="MobiDB-lite"/>
    </source>
</evidence>
<evidence type="ECO:0000313" key="2">
    <source>
        <dbReference type="EMBL" id="AIA83858.1"/>
    </source>
</evidence>
<feature type="non-terminal residue" evidence="2">
    <location>
        <position position="126"/>
    </location>
</feature>
<dbReference type="SUPFAM" id="SSF53756">
    <property type="entry name" value="UDP-Glycosyltransferase/glycogen phosphorylase"/>
    <property type="match status" value="1"/>
</dbReference>
<name>A0A060BIJ8_9PROT</name>
<dbReference type="AlphaFoldDB" id="A0A060BIJ8"/>
<sequence length="126" mass="13266">MQQDMTVIHDGINCAYMAPDDSAALTLQPLSTPGESRVLSCSGASAVDDQPAVPEVPPTGGAGQGVPAGPPLVLRRTDKVITYIGRNLEPYRGIHVFLRALPEIQQRHPDAHILIVGADGTSYSPA</sequence>
<dbReference type="EMBL" id="KF116613">
    <property type="protein sequence ID" value="AIA83858.1"/>
    <property type="molecule type" value="Genomic_DNA"/>
</dbReference>
<organism evidence="2">
    <name type="scientific">uncultured Azospirillum sp</name>
    <dbReference type="NCBI Taxonomy" id="114712"/>
    <lineage>
        <taxon>Bacteria</taxon>
        <taxon>Pseudomonadati</taxon>
        <taxon>Pseudomonadota</taxon>
        <taxon>Alphaproteobacteria</taxon>
        <taxon>Rhodospirillales</taxon>
        <taxon>Azospirillaceae</taxon>
        <taxon>Azospirillum</taxon>
        <taxon>environmental samples</taxon>
    </lineage>
</organism>
<accession>A0A060BIJ8</accession>
<proteinExistence type="predicted"/>
<dbReference type="Gene3D" id="3.40.50.2000">
    <property type="entry name" value="Glycogen Phosphorylase B"/>
    <property type="match status" value="2"/>
</dbReference>
<reference evidence="2" key="1">
    <citation type="journal article" date="2013" name="Environ. Microbiol.">
        <title>Seasonally variable intestinal metagenomes of the red palm weevil (Rhynchophorus ferrugineus).</title>
        <authorList>
            <person name="Jia S."/>
            <person name="Zhang X."/>
            <person name="Zhang G."/>
            <person name="Yin A."/>
            <person name="Zhang S."/>
            <person name="Li F."/>
            <person name="Wang L."/>
            <person name="Zhao D."/>
            <person name="Yun Q."/>
            <person name="Tala"/>
            <person name="Wang J."/>
            <person name="Sun G."/>
            <person name="Baabdullah M."/>
            <person name="Yu X."/>
            <person name="Hu S."/>
            <person name="Al-Mssallem I.S."/>
            <person name="Yu J."/>
        </authorList>
    </citation>
    <scope>NUCLEOTIDE SEQUENCE</scope>
</reference>
<feature type="region of interest" description="Disordered" evidence="1">
    <location>
        <begin position="42"/>
        <end position="71"/>
    </location>
</feature>